<evidence type="ECO:0000256" key="1">
    <source>
        <dbReference type="SAM" id="Phobius"/>
    </source>
</evidence>
<dbReference type="Proteomes" id="UP000199428">
    <property type="component" value="Unassembled WGS sequence"/>
</dbReference>
<proteinExistence type="predicted"/>
<dbReference type="EMBL" id="FMWK01000006">
    <property type="protein sequence ID" value="SCZ78647.1"/>
    <property type="molecule type" value="Genomic_DNA"/>
</dbReference>
<dbReference type="AlphaFoldDB" id="A0A1G5RXK8"/>
<feature type="transmembrane region" description="Helical" evidence="1">
    <location>
        <begin position="374"/>
        <end position="393"/>
    </location>
</feature>
<dbReference type="InterPro" id="IPR018580">
    <property type="entry name" value="Uncharacterised_YfhO"/>
</dbReference>
<feature type="transmembrane region" description="Helical" evidence="1">
    <location>
        <begin position="299"/>
        <end position="315"/>
    </location>
</feature>
<feature type="transmembrane region" description="Helical" evidence="1">
    <location>
        <begin position="130"/>
        <end position="153"/>
    </location>
</feature>
<feature type="transmembrane region" description="Helical" evidence="1">
    <location>
        <begin position="227"/>
        <end position="246"/>
    </location>
</feature>
<keyword evidence="1" id="KW-0812">Transmembrane</keyword>
<dbReference type="PANTHER" id="PTHR38454:SF1">
    <property type="entry name" value="INTEGRAL MEMBRANE PROTEIN"/>
    <property type="match status" value="1"/>
</dbReference>
<feature type="transmembrane region" description="Helical" evidence="1">
    <location>
        <begin position="178"/>
        <end position="206"/>
    </location>
</feature>
<feature type="transmembrane region" description="Helical" evidence="1">
    <location>
        <begin position="12"/>
        <end position="28"/>
    </location>
</feature>
<feature type="transmembrane region" description="Helical" evidence="1">
    <location>
        <begin position="719"/>
        <end position="738"/>
    </location>
</feature>
<dbReference type="Pfam" id="PF09586">
    <property type="entry name" value="YfhO"/>
    <property type="match status" value="2"/>
</dbReference>
<dbReference type="PANTHER" id="PTHR38454">
    <property type="entry name" value="INTEGRAL MEMBRANE PROTEIN-RELATED"/>
    <property type="match status" value="1"/>
</dbReference>
<reference evidence="2 3" key="1">
    <citation type="submission" date="2016-10" db="EMBL/GenBank/DDBJ databases">
        <authorList>
            <person name="de Groot N.N."/>
        </authorList>
    </citation>
    <scope>NUCLEOTIDE SEQUENCE [LARGE SCALE GENOMIC DNA]</scope>
    <source>
        <strain evidence="2 3">DSM 10317</strain>
    </source>
</reference>
<sequence length="745" mass="84233">MDFLKKDYVKSGIICFTIAFLSFIYFVVKGEGFFVLTNDFNDQQIPFTIGLHNALLDSGITGFSWDIDLGTSTMDGFSFYELGSPFFWISMLFPANAFPYIVAWLFMLKFSFAGVFSCLYLRRFVNDSKWAVIGSVLYAFSGYSLVNLLFYHFHDAICFFPLLLIGLERYKEKKDYKFFVFTIFLNCFINYFFFVGEVVFLVIYYLCRFASKDIKTMLLDSVKCVGCGILGVGMAAFVFIPNIIFISGNPRTGEFSGIISMLTTDVQNYLYILKTLLIPGETLTEISAVKSQSFASHGFYLPMVGLGLVFAYIISRKKDWLSKILIYCLVASFIPLLSDLFYMYSAAQMRWWYMLTLMAALATVKMFEEPDVKAIGAGSVIYLALIVVLAVVANHLDMIYNPKRFYILVAVAIFGALLTYLYAALLKDGYRVVFTSLIVFSVVLMTATIHIYRTCAWMDYKDYKMRFEAAVQTELPSSQYRLNDTMNLTSMVAHVAGFSNQSSTDTNSIRDFEDLFDYYAQVTAIPKNDIPGLAELLAGKYFYAFDPNAGVLIKELPTSYKTMYLMERGACPIGFAADSYITEDELRKLDVTQRAIALLDSVVVDKADTTDELYTQVTADLPEKKAEDIDFETSVSDYVVEHTYGSVLGFEKDGHGMKCVTAYDKDTYVYFSVPYDTGWTATVDGEKTDIIVSGGMMLIKVPAGNHNVEFSYITPGLKLGTIVSVLCWMLFLVFTFYIRNGRISK</sequence>
<organism evidence="2 3">
    <name type="scientific">Pseudobutyrivibrio xylanivorans</name>
    <dbReference type="NCBI Taxonomy" id="185007"/>
    <lineage>
        <taxon>Bacteria</taxon>
        <taxon>Bacillati</taxon>
        <taxon>Bacillota</taxon>
        <taxon>Clostridia</taxon>
        <taxon>Lachnospirales</taxon>
        <taxon>Lachnospiraceae</taxon>
        <taxon>Pseudobutyrivibrio</taxon>
    </lineage>
</organism>
<feature type="transmembrane region" description="Helical" evidence="1">
    <location>
        <begin position="324"/>
        <end position="344"/>
    </location>
</feature>
<keyword evidence="1" id="KW-1133">Transmembrane helix</keyword>
<feature type="transmembrane region" description="Helical" evidence="1">
    <location>
        <begin position="97"/>
        <end position="121"/>
    </location>
</feature>
<gene>
    <name evidence="2" type="ORF">SAMN02910350_01377</name>
</gene>
<keyword evidence="1" id="KW-0472">Membrane</keyword>
<protein>
    <submittedName>
        <fullName evidence="2">Uncharacterized membrane protein YfhO</fullName>
    </submittedName>
</protein>
<accession>A0A1G5RXK8</accession>
<evidence type="ECO:0000313" key="2">
    <source>
        <dbReference type="EMBL" id="SCZ78647.1"/>
    </source>
</evidence>
<feature type="transmembrane region" description="Helical" evidence="1">
    <location>
        <begin position="405"/>
        <end position="425"/>
    </location>
</feature>
<evidence type="ECO:0000313" key="3">
    <source>
        <dbReference type="Proteomes" id="UP000199428"/>
    </source>
</evidence>
<feature type="transmembrane region" description="Helical" evidence="1">
    <location>
        <begin position="432"/>
        <end position="452"/>
    </location>
</feature>
<name>A0A1G5RXK8_PSEXY</name>